<evidence type="ECO:0000313" key="1">
    <source>
        <dbReference type="EMBL" id="TGG75638.1"/>
    </source>
</evidence>
<dbReference type="EMBL" id="RCIY01000114">
    <property type="protein sequence ID" value="TGG75638.1"/>
    <property type="molecule type" value="Genomic_DNA"/>
</dbReference>
<dbReference type="AlphaFoldDB" id="A0A8H1QJE8"/>
<sequence>MPHEMPLAHPLTYVRESLLQMGVRRFADHLCRHGKKLGHNLATNRTTVWKWETWGQVPDRAAQAVIADMLGIPPEYARPDTWPLWLPVWEVTGIHQPWTQAGTVEVLSDLVRGGHMDRRGFLTITGASLSALAVSWAEAPAAFASAAEGDRVTDRMLTSLEQRVTSLRDLDAEAGGAKLLEHARSDLALITTMIKSARCTETVRARLHSLAAEVAHLTGWMAYDSGLHSVGQQYYVAALRSARTAGDENLGAFVLAEMGVHASDGGYNRERATLLETALERRTGSLSALSRTYLYLHLAAAKAQLKDHRGASVALQRSLGLWDRVEKERPAWLGWFGESQIDSTRGKVALWAGRPAEATRYLVSSVTASAPRDRAVRAGRLAEARLTGHDLDGALDAATHGVKLLEGGVASGRAVDRLKEFSGRLKRYDTPAVRDFQDRLRALPVVEAA</sequence>
<gene>
    <name evidence="1" type="ORF">D8771_32015</name>
</gene>
<evidence type="ECO:0000313" key="2">
    <source>
        <dbReference type="Proteomes" id="UP000298111"/>
    </source>
</evidence>
<protein>
    <submittedName>
        <fullName evidence="1">Transcriptional regulator</fullName>
    </submittedName>
</protein>
<comment type="caution">
    <text evidence="1">The sequence shown here is derived from an EMBL/GenBank/DDBJ whole genome shotgun (WGS) entry which is preliminary data.</text>
</comment>
<organism evidence="1 2">
    <name type="scientific">Streptomyces albus</name>
    <dbReference type="NCBI Taxonomy" id="1888"/>
    <lineage>
        <taxon>Bacteria</taxon>
        <taxon>Bacillati</taxon>
        <taxon>Actinomycetota</taxon>
        <taxon>Actinomycetes</taxon>
        <taxon>Kitasatosporales</taxon>
        <taxon>Streptomycetaceae</taxon>
        <taxon>Streptomyces</taxon>
    </lineage>
</organism>
<name>A0A8H1QJE8_9ACTN</name>
<accession>A0A8H1QJE8</accession>
<reference evidence="1 2" key="1">
    <citation type="submission" date="2018-10" db="EMBL/GenBank/DDBJ databases">
        <title>Isolation of pseudouridimycin from Streptomyces albus DSM 40763.</title>
        <authorList>
            <person name="Rosenqvist P."/>
            <person name="Metsae-Ketelae M."/>
            <person name="Virta P."/>
        </authorList>
    </citation>
    <scope>NUCLEOTIDE SEQUENCE [LARGE SCALE GENOMIC DNA]</scope>
    <source>
        <strain evidence="1 2">DSM 40763</strain>
    </source>
</reference>
<dbReference type="Proteomes" id="UP000298111">
    <property type="component" value="Unassembled WGS sequence"/>
</dbReference>
<proteinExistence type="predicted"/>